<dbReference type="HOGENOM" id="CLU_058687_0_0_1"/>
<name>G5ECM8_CAEEL</name>
<evidence type="ECO:0000313" key="4">
    <source>
        <dbReference type="Proteomes" id="UP000001940"/>
    </source>
</evidence>
<dbReference type="Bgee" id="WBGene00008909">
    <property type="expression patterns" value="Expressed in material anatomical entity and 2 other cell types or tissues"/>
</dbReference>
<dbReference type="CTD" id="184613"/>
<dbReference type="InterPro" id="IPR016186">
    <property type="entry name" value="C-type_lectin-like/link_sf"/>
</dbReference>
<dbReference type="PhylomeDB" id="G5ECM8"/>
<dbReference type="RefSeq" id="NP_493312.1">
    <property type="nucleotide sequence ID" value="NM_060911.1"/>
</dbReference>
<dbReference type="AGR" id="WB:WBGene00008909"/>
<dbReference type="PANTHER" id="PTHR47517">
    <property type="entry name" value="C-TYPE LECTIN-RELATED"/>
    <property type="match status" value="1"/>
</dbReference>
<dbReference type="OrthoDB" id="5826302at2759"/>
<feature type="signal peptide" evidence="2">
    <location>
        <begin position="1"/>
        <end position="19"/>
    </location>
</feature>
<sequence length="244" mass="26921">MHLATPVVFLLLFATITIAIEFDGGKGGGRRRLDFSDSSLSSSSEEHRHRPPHRPRPPRPSRPTTPRGECDDGWLRFERDHEIWITNAMLTQPTAETLCQTMGATLTGYQNDNERVTTANEALKKLVAAGQSTIAATNVPACRYQSCGPYNTFTWTDGHTNGTAGFSKWGVGQPDNRNYGGPTICLQQFIMTPNWVGLRGDLEEWRAAFTNGDLDRYGCLDAPGLPQTKMYACGKVGVSRRSRG</sequence>
<gene>
    <name evidence="3 5" type="primary">clec-110</name>
    <name evidence="3" type="ORF">CELE_F17B5.5</name>
    <name evidence="5" type="ORF">F17B5.5</name>
</gene>
<reference evidence="3 4" key="1">
    <citation type="journal article" date="1998" name="Science">
        <title>Genome sequence of the nematode C. elegans: a platform for investigating biology.</title>
        <authorList>
            <consortium name="The C. elegans sequencing consortium"/>
            <person name="Sulson J.E."/>
            <person name="Waterston R."/>
        </authorList>
    </citation>
    <scope>NUCLEOTIDE SEQUENCE [LARGE SCALE GENOMIC DNA]</scope>
    <source>
        <strain evidence="3 4">Bristol N2</strain>
    </source>
</reference>
<dbReference type="EMBL" id="BX284601">
    <property type="protein sequence ID" value="CAB02973.1"/>
    <property type="molecule type" value="Genomic_DNA"/>
</dbReference>
<keyword evidence="2" id="KW-0732">Signal</keyword>
<dbReference type="WormBase" id="F17B5.5">
    <property type="protein sequence ID" value="CE18607"/>
    <property type="gene ID" value="WBGene00008909"/>
    <property type="gene designation" value="clec-110"/>
</dbReference>
<evidence type="ECO:0000256" key="2">
    <source>
        <dbReference type="SAM" id="SignalP"/>
    </source>
</evidence>
<protein>
    <submittedName>
        <fullName evidence="3">C-type lectin domain-containing protein</fullName>
    </submittedName>
</protein>
<feature type="compositionally biased region" description="Basic residues" evidence="1">
    <location>
        <begin position="49"/>
        <end position="59"/>
    </location>
</feature>
<evidence type="ECO:0000313" key="3">
    <source>
        <dbReference type="EMBL" id="CAB02973.1"/>
    </source>
</evidence>
<organism evidence="3 4">
    <name type="scientific">Caenorhabditis elegans</name>
    <dbReference type="NCBI Taxonomy" id="6239"/>
    <lineage>
        <taxon>Eukaryota</taxon>
        <taxon>Metazoa</taxon>
        <taxon>Ecdysozoa</taxon>
        <taxon>Nematoda</taxon>
        <taxon>Chromadorea</taxon>
        <taxon>Rhabditida</taxon>
        <taxon>Rhabditina</taxon>
        <taxon>Rhabditomorpha</taxon>
        <taxon>Rhabditoidea</taxon>
        <taxon>Rhabditidae</taxon>
        <taxon>Peloderinae</taxon>
        <taxon>Caenorhabditis</taxon>
    </lineage>
</organism>
<dbReference type="PaxDb" id="6239-F17B5.5"/>
<keyword evidence="4" id="KW-1185">Reference proteome</keyword>
<dbReference type="eggNOG" id="KOG4297">
    <property type="taxonomic scope" value="Eukaryota"/>
</dbReference>
<feature type="chain" id="PRO_5003476011" evidence="2">
    <location>
        <begin position="20"/>
        <end position="244"/>
    </location>
</feature>
<dbReference type="SUPFAM" id="SSF56436">
    <property type="entry name" value="C-type lectin-like"/>
    <property type="match status" value="1"/>
</dbReference>
<evidence type="ECO:0000313" key="5">
    <source>
        <dbReference type="WormBase" id="F17B5.5"/>
    </source>
</evidence>
<evidence type="ECO:0000256" key="1">
    <source>
        <dbReference type="SAM" id="MobiDB-lite"/>
    </source>
</evidence>
<dbReference type="PIR" id="T21053">
    <property type="entry name" value="T21053"/>
</dbReference>
<dbReference type="CDD" id="cd00037">
    <property type="entry name" value="CLECT"/>
    <property type="match status" value="1"/>
</dbReference>
<dbReference type="PANTHER" id="PTHR47517:SF2">
    <property type="entry name" value="C-TYPE LECTIN DOMAIN-CONTAINING PROTEIN"/>
    <property type="match status" value="1"/>
</dbReference>
<accession>G5ECM8</accession>
<dbReference type="Gene3D" id="3.10.100.10">
    <property type="entry name" value="Mannose-Binding Protein A, subunit A"/>
    <property type="match status" value="1"/>
</dbReference>
<dbReference type="InParanoid" id="G5ECM8"/>
<proteinExistence type="predicted"/>
<dbReference type="KEGG" id="cel:CELE_F17B5.5"/>
<dbReference type="GeneID" id="184613"/>
<dbReference type="OMA" id="ERDHEIW"/>
<dbReference type="Proteomes" id="UP000001940">
    <property type="component" value="Chromosome I"/>
</dbReference>
<dbReference type="InterPro" id="IPR016187">
    <property type="entry name" value="CTDL_fold"/>
</dbReference>
<dbReference type="FunCoup" id="G5ECM8">
    <property type="interactions" value="5"/>
</dbReference>
<dbReference type="STRING" id="6239.F17B5.5.1"/>
<feature type="region of interest" description="Disordered" evidence="1">
    <location>
        <begin position="31"/>
        <end position="72"/>
    </location>
</feature>
<dbReference type="AlphaFoldDB" id="G5ECM8"/>